<organism evidence="1 2">
    <name type="scientific">Trifolium medium</name>
    <dbReference type="NCBI Taxonomy" id="97028"/>
    <lineage>
        <taxon>Eukaryota</taxon>
        <taxon>Viridiplantae</taxon>
        <taxon>Streptophyta</taxon>
        <taxon>Embryophyta</taxon>
        <taxon>Tracheophyta</taxon>
        <taxon>Spermatophyta</taxon>
        <taxon>Magnoliopsida</taxon>
        <taxon>eudicotyledons</taxon>
        <taxon>Gunneridae</taxon>
        <taxon>Pentapetalae</taxon>
        <taxon>rosids</taxon>
        <taxon>fabids</taxon>
        <taxon>Fabales</taxon>
        <taxon>Fabaceae</taxon>
        <taxon>Papilionoideae</taxon>
        <taxon>50 kb inversion clade</taxon>
        <taxon>NPAAA clade</taxon>
        <taxon>Hologalegina</taxon>
        <taxon>IRL clade</taxon>
        <taxon>Trifolieae</taxon>
        <taxon>Trifolium</taxon>
    </lineage>
</organism>
<accession>A0A392UML3</accession>
<protein>
    <submittedName>
        <fullName evidence="1">Uncharacterized protein</fullName>
    </submittedName>
</protein>
<evidence type="ECO:0000313" key="2">
    <source>
        <dbReference type="Proteomes" id="UP000265520"/>
    </source>
</evidence>
<keyword evidence="2" id="KW-1185">Reference proteome</keyword>
<dbReference type="AlphaFoldDB" id="A0A392UML3"/>
<name>A0A392UML3_9FABA</name>
<sequence length="72" mass="8642">MLLWQEFDLEIKDKKRTENLVADHLSRLVNNEVTKYEQEVLEEFPDEKLLMEQERPWFADMANYKASGLIPD</sequence>
<dbReference type="Proteomes" id="UP000265520">
    <property type="component" value="Unassembled WGS sequence"/>
</dbReference>
<proteinExistence type="predicted"/>
<feature type="non-terminal residue" evidence="1">
    <location>
        <position position="72"/>
    </location>
</feature>
<evidence type="ECO:0000313" key="1">
    <source>
        <dbReference type="EMBL" id="MCI74118.1"/>
    </source>
</evidence>
<comment type="caution">
    <text evidence="1">The sequence shown here is derived from an EMBL/GenBank/DDBJ whole genome shotgun (WGS) entry which is preliminary data.</text>
</comment>
<dbReference type="EMBL" id="LXQA010853622">
    <property type="protein sequence ID" value="MCI74118.1"/>
    <property type="molecule type" value="Genomic_DNA"/>
</dbReference>
<reference evidence="1 2" key="1">
    <citation type="journal article" date="2018" name="Front. Plant Sci.">
        <title>Red Clover (Trifolium pratense) and Zigzag Clover (T. medium) - A Picture of Genomic Similarities and Differences.</title>
        <authorList>
            <person name="Dluhosova J."/>
            <person name="Istvanek J."/>
            <person name="Nedelnik J."/>
            <person name="Repkova J."/>
        </authorList>
    </citation>
    <scope>NUCLEOTIDE SEQUENCE [LARGE SCALE GENOMIC DNA]</scope>
    <source>
        <strain evidence="2">cv. 10/8</strain>
        <tissue evidence="1">Leaf</tissue>
    </source>
</reference>